<reference evidence="1 2" key="1">
    <citation type="submission" date="2018-07" db="EMBL/GenBank/DDBJ databases">
        <title>High-quality-draft genome sequence of Gaiella occulta.</title>
        <authorList>
            <person name="Severino R."/>
            <person name="Froufe H.J.C."/>
            <person name="Rainey F.A."/>
            <person name="Barroso C."/>
            <person name="Albuquerque L."/>
            <person name="Lobo-Da-Cunha A."/>
            <person name="Da Costa M.S."/>
            <person name="Egas C."/>
        </authorList>
    </citation>
    <scope>NUCLEOTIDE SEQUENCE [LARGE SCALE GENOMIC DNA]</scope>
    <source>
        <strain evidence="1 2">F2-233</strain>
    </source>
</reference>
<accession>A0A7M2YVK9</accession>
<evidence type="ECO:0000313" key="2">
    <source>
        <dbReference type="Proteomes" id="UP000254134"/>
    </source>
</evidence>
<dbReference type="RefSeq" id="WP_147281317.1">
    <property type="nucleotide sequence ID" value="NZ_QQZY01000008.1"/>
</dbReference>
<dbReference type="EMBL" id="QQZY01000008">
    <property type="protein sequence ID" value="RDI73619.1"/>
    <property type="molecule type" value="Genomic_DNA"/>
</dbReference>
<protein>
    <submittedName>
        <fullName evidence="1">Uncharacterized protein</fullName>
    </submittedName>
</protein>
<sequence length="153" mass="16648">MFYVPFPRQNADTRRAAVVAAKVAARGVNGVSRELGQVRRAIEEPDGFAEAAARIGSLLGFDTAAVGPAAVWQIHDAPGDGDDQGRSWTIAGPDDAVVGELAGAVNRLRALLEELRWRTRLPRTLVELTIERGFSRHDLSTGYLVKRVTGRMR</sequence>
<dbReference type="AlphaFoldDB" id="A0A7M2YVK9"/>
<organism evidence="1 2">
    <name type="scientific">Gaiella occulta</name>
    <dbReference type="NCBI Taxonomy" id="1002870"/>
    <lineage>
        <taxon>Bacteria</taxon>
        <taxon>Bacillati</taxon>
        <taxon>Actinomycetota</taxon>
        <taxon>Thermoleophilia</taxon>
        <taxon>Gaiellales</taxon>
        <taxon>Gaiellaceae</taxon>
        <taxon>Gaiella</taxon>
    </lineage>
</organism>
<proteinExistence type="predicted"/>
<keyword evidence="2" id="KW-1185">Reference proteome</keyword>
<name>A0A7M2YVK9_9ACTN</name>
<evidence type="ECO:0000313" key="1">
    <source>
        <dbReference type="EMBL" id="RDI73619.1"/>
    </source>
</evidence>
<gene>
    <name evidence="1" type="ORF">Gocc_2760</name>
</gene>
<dbReference type="Proteomes" id="UP000254134">
    <property type="component" value="Unassembled WGS sequence"/>
</dbReference>
<comment type="caution">
    <text evidence="1">The sequence shown here is derived from an EMBL/GenBank/DDBJ whole genome shotgun (WGS) entry which is preliminary data.</text>
</comment>
<reference evidence="2" key="2">
    <citation type="journal article" date="2019" name="MicrobiologyOpen">
        <title>High-quality draft genome sequence of Gaiella occulta isolated from a 150 meter deep mineral water borehole and comparison with the genome sequences of other deep-branching lineages of the phylum Actinobacteria.</title>
        <authorList>
            <person name="Severino R."/>
            <person name="Froufe H.J.C."/>
            <person name="Barroso C."/>
            <person name="Albuquerque L."/>
            <person name="Lobo-da-Cunha A."/>
            <person name="da Costa M.S."/>
            <person name="Egas C."/>
        </authorList>
    </citation>
    <scope>NUCLEOTIDE SEQUENCE [LARGE SCALE GENOMIC DNA]</scope>
    <source>
        <strain evidence="2">F2-233</strain>
    </source>
</reference>